<dbReference type="EMBL" id="JZWT02000014">
    <property type="protein sequence ID" value="MFB6490788.1"/>
    <property type="molecule type" value="Genomic_DNA"/>
</dbReference>
<proteinExistence type="predicted"/>
<comment type="caution">
    <text evidence="1">The sequence shown here is derived from an EMBL/GenBank/DDBJ whole genome shotgun (WGS) entry which is preliminary data.</text>
</comment>
<reference evidence="1" key="1">
    <citation type="submission" date="2024-07" db="EMBL/GenBank/DDBJ databases">
        <title>Metagenome and Metagenome-Assembled Genomes of Archaea from a hot spring from the geothermal field of Los Azufres, Mexico.</title>
        <authorList>
            <person name="Marin-Paredes R."/>
            <person name="Martinez-Romero E."/>
            <person name="Servin-Garciduenas L.E."/>
        </authorList>
    </citation>
    <scope>NUCLEOTIDE SEQUENCE</scope>
</reference>
<organism evidence="1 2">
    <name type="scientific">Thermoproteus sp. AZ2</name>
    <dbReference type="NCBI Taxonomy" id="1609232"/>
    <lineage>
        <taxon>Archaea</taxon>
        <taxon>Thermoproteota</taxon>
        <taxon>Thermoprotei</taxon>
        <taxon>Thermoproteales</taxon>
        <taxon>Thermoproteaceae</taxon>
        <taxon>Thermoproteus</taxon>
    </lineage>
</organism>
<accession>A0ACC6V1G3</accession>
<sequence length="123" mass="13864">MYVHPKWYERHVRHLNDAITAMELGDDKMACYNAYVSVEALARGILGHNPYGDYHKVERLPALIKAVAGAEPPEEVQDCAKCLERSAFSESGERCIKCAEVISNYLYIFLKAKSHAADAFKPF</sequence>
<dbReference type="Proteomes" id="UP000033636">
    <property type="component" value="Unassembled WGS sequence"/>
</dbReference>
<name>A0ACC6V1G3_9CREN</name>
<evidence type="ECO:0000313" key="2">
    <source>
        <dbReference type="Proteomes" id="UP000033636"/>
    </source>
</evidence>
<evidence type="ECO:0000313" key="1">
    <source>
        <dbReference type="EMBL" id="MFB6490788.1"/>
    </source>
</evidence>
<gene>
    <name evidence="1" type="ORF">TU35_006035</name>
</gene>
<protein>
    <submittedName>
        <fullName evidence="1">HEPN domain-containing protein</fullName>
    </submittedName>
</protein>